<gene>
    <name evidence="2" type="ORF">ZHAS_00002879</name>
</gene>
<organism evidence="2">
    <name type="scientific">Anopheles sinensis</name>
    <name type="common">Mosquito</name>
    <dbReference type="NCBI Taxonomy" id="74873"/>
    <lineage>
        <taxon>Eukaryota</taxon>
        <taxon>Metazoa</taxon>
        <taxon>Ecdysozoa</taxon>
        <taxon>Arthropoda</taxon>
        <taxon>Hexapoda</taxon>
        <taxon>Insecta</taxon>
        <taxon>Pterygota</taxon>
        <taxon>Neoptera</taxon>
        <taxon>Endopterygota</taxon>
        <taxon>Diptera</taxon>
        <taxon>Nematocera</taxon>
        <taxon>Culicoidea</taxon>
        <taxon>Culicidae</taxon>
        <taxon>Anophelinae</taxon>
        <taxon>Anopheles</taxon>
    </lineage>
</organism>
<protein>
    <submittedName>
        <fullName evidence="2 3">Uncharacterized protein</fullName>
    </submittedName>
</protein>
<dbReference type="AlphaFoldDB" id="A0A084VD80"/>
<dbReference type="EMBL" id="KE524650">
    <property type="protein sequence ID" value="KFB35924.1"/>
    <property type="molecule type" value="Genomic_DNA"/>
</dbReference>
<evidence type="ECO:0000313" key="3">
    <source>
        <dbReference type="EnsemblMetazoa" id="ASIC002879-PA"/>
    </source>
</evidence>
<evidence type="ECO:0000256" key="1">
    <source>
        <dbReference type="SAM" id="SignalP"/>
    </source>
</evidence>
<dbReference type="EMBL" id="ATLV01011189">
    <property type="status" value="NOT_ANNOTATED_CDS"/>
    <property type="molecule type" value="Genomic_DNA"/>
</dbReference>
<feature type="signal peptide" evidence="1">
    <location>
        <begin position="1"/>
        <end position="25"/>
    </location>
</feature>
<reference evidence="3" key="2">
    <citation type="submission" date="2020-05" db="UniProtKB">
        <authorList>
            <consortium name="EnsemblMetazoa"/>
        </authorList>
    </citation>
    <scope>IDENTIFICATION</scope>
</reference>
<dbReference type="VEuPathDB" id="VectorBase:ASIC002879"/>
<proteinExistence type="predicted"/>
<evidence type="ECO:0000313" key="4">
    <source>
        <dbReference type="Proteomes" id="UP000030765"/>
    </source>
</evidence>
<dbReference type="VEuPathDB" id="VectorBase:ASIS011312"/>
<accession>A0A084VD80</accession>
<sequence>MAPISLPFTFTVLGLLVVSFHLVSSLSTTLYGSSGSTYARHISGTSSCDVDRRTEPPERSDCVCEKRCDQRQVKFRCKIIAVEDVYAPKTGASSSRSLRWAEENSLKPISQRLIGDFGFLIAKHFLAVLCSAQKGK</sequence>
<dbReference type="Proteomes" id="UP000030765">
    <property type="component" value="Unassembled WGS sequence"/>
</dbReference>
<dbReference type="EnsemblMetazoa" id="ASIC002879-RA">
    <property type="protein sequence ID" value="ASIC002879-PA"/>
    <property type="gene ID" value="ASIC002879"/>
</dbReference>
<reference evidence="2 4" key="1">
    <citation type="journal article" date="2014" name="BMC Genomics">
        <title>Genome sequence of Anopheles sinensis provides insight into genetics basis of mosquito competence for malaria parasites.</title>
        <authorList>
            <person name="Zhou D."/>
            <person name="Zhang D."/>
            <person name="Ding G."/>
            <person name="Shi L."/>
            <person name="Hou Q."/>
            <person name="Ye Y."/>
            <person name="Xu Y."/>
            <person name="Zhou H."/>
            <person name="Xiong C."/>
            <person name="Li S."/>
            <person name="Yu J."/>
            <person name="Hong S."/>
            <person name="Yu X."/>
            <person name="Zou P."/>
            <person name="Chen C."/>
            <person name="Chang X."/>
            <person name="Wang W."/>
            <person name="Lv Y."/>
            <person name="Sun Y."/>
            <person name="Ma L."/>
            <person name="Shen B."/>
            <person name="Zhu C."/>
        </authorList>
    </citation>
    <scope>NUCLEOTIDE SEQUENCE [LARGE SCALE GENOMIC DNA]</scope>
</reference>
<keyword evidence="1" id="KW-0732">Signal</keyword>
<keyword evidence="4" id="KW-1185">Reference proteome</keyword>
<evidence type="ECO:0000313" key="2">
    <source>
        <dbReference type="EMBL" id="KFB35924.1"/>
    </source>
</evidence>
<name>A0A084VD80_ANOSI</name>
<feature type="chain" id="PRO_5001783254" evidence="1">
    <location>
        <begin position="26"/>
        <end position="136"/>
    </location>
</feature>